<keyword evidence="1" id="KW-1133">Transmembrane helix</keyword>
<evidence type="ECO:0000313" key="3">
    <source>
        <dbReference type="Proteomes" id="UP000599688"/>
    </source>
</evidence>
<keyword evidence="3" id="KW-1185">Reference proteome</keyword>
<keyword evidence="1" id="KW-0472">Membrane</keyword>
<dbReference type="Proteomes" id="UP000599688">
    <property type="component" value="Unassembled WGS sequence"/>
</dbReference>
<keyword evidence="1" id="KW-0812">Transmembrane</keyword>
<sequence>MFSEGQWWFAGFFVIAFVILMIFSYKGDKKLHKKQYKGSLKILLGFVAFVILLFALKILLKE</sequence>
<gene>
    <name evidence="2" type="ORF">GCM10010831_04640</name>
</gene>
<dbReference type="EMBL" id="BMGL01000002">
    <property type="protein sequence ID" value="GGE06118.1"/>
    <property type="molecule type" value="Genomic_DNA"/>
</dbReference>
<organism evidence="2 3">
    <name type="scientific">Psychroflexus salis</name>
    <dbReference type="NCBI Taxonomy" id="1526574"/>
    <lineage>
        <taxon>Bacteria</taxon>
        <taxon>Pseudomonadati</taxon>
        <taxon>Bacteroidota</taxon>
        <taxon>Flavobacteriia</taxon>
        <taxon>Flavobacteriales</taxon>
        <taxon>Flavobacteriaceae</taxon>
        <taxon>Psychroflexus</taxon>
    </lineage>
</organism>
<evidence type="ECO:0000313" key="2">
    <source>
        <dbReference type="EMBL" id="GGE06118.1"/>
    </source>
</evidence>
<name>A0A916ZPR3_9FLAO</name>
<proteinExistence type="predicted"/>
<feature type="transmembrane region" description="Helical" evidence="1">
    <location>
        <begin position="6"/>
        <end position="26"/>
    </location>
</feature>
<reference evidence="2 3" key="1">
    <citation type="journal article" date="2014" name="Int. J. Syst. Evol. Microbiol.">
        <title>Complete genome sequence of Corynebacterium casei LMG S-19264T (=DSM 44701T), isolated from a smear-ripened cheese.</title>
        <authorList>
            <consortium name="US DOE Joint Genome Institute (JGI-PGF)"/>
            <person name="Walter F."/>
            <person name="Albersmeier A."/>
            <person name="Kalinowski J."/>
            <person name="Ruckert C."/>
        </authorList>
    </citation>
    <scope>NUCLEOTIDE SEQUENCE [LARGE SCALE GENOMIC DNA]</scope>
    <source>
        <strain evidence="2 3">CGMCC 1.12925</strain>
    </source>
</reference>
<protein>
    <submittedName>
        <fullName evidence="2">Uncharacterized protein</fullName>
    </submittedName>
</protein>
<accession>A0A916ZPR3</accession>
<evidence type="ECO:0000256" key="1">
    <source>
        <dbReference type="SAM" id="Phobius"/>
    </source>
</evidence>
<feature type="transmembrane region" description="Helical" evidence="1">
    <location>
        <begin position="38"/>
        <end position="60"/>
    </location>
</feature>
<dbReference type="RefSeq" id="WP_188405148.1">
    <property type="nucleotide sequence ID" value="NZ_BMGL01000002.1"/>
</dbReference>
<dbReference type="AlphaFoldDB" id="A0A916ZPR3"/>
<comment type="caution">
    <text evidence="2">The sequence shown here is derived from an EMBL/GenBank/DDBJ whole genome shotgun (WGS) entry which is preliminary data.</text>
</comment>